<dbReference type="PANTHER" id="PTHR43575">
    <property type="entry name" value="PROTEIN ABCI7, CHLOROPLASTIC"/>
    <property type="match status" value="1"/>
</dbReference>
<name>A0A075FYS7_9EURY</name>
<dbReference type="PANTHER" id="PTHR43575:SF1">
    <property type="entry name" value="PROTEIN ABCI7, CHLOROPLASTIC"/>
    <property type="match status" value="1"/>
</dbReference>
<feature type="domain" description="SUF system FeS cluster assembly SufBD core" evidence="1">
    <location>
        <begin position="109"/>
        <end position="304"/>
    </location>
</feature>
<gene>
    <name evidence="2" type="primary">sufD</name>
</gene>
<dbReference type="GO" id="GO:0016226">
    <property type="term" value="P:iron-sulfur cluster assembly"/>
    <property type="evidence" value="ECO:0007669"/>
    <property type="project" value="InterPro"/>
</dbReference>
<accession>A0A075FYS7</accession>
<dbReference type="SUPFAM" id="SSF101960">
    <property type="entry name" value="Stabilizer of iron transporter SufD"/>
    <property type="match status" value="1"/>
</dbReference>
<dbReference type="InterPro" id="IPR000825">
    <property type="entry name" value="SUF_FeS_clus_asmbl_SufBD_core"/>
</dbReference>
<dbReference type="EMBL" id="KF900492">
    <property type="protein sequence ID" value="AIE96915.1"/>
    <property type="molecule type" value="Genomic_DNA"/>
</dbReference>
<protein>
    <submittedName>
        <fullName evidence="2">FeS assembly protein (SufD)</fullName>
    </submittedName>
</protein>
<dbReference type="InterPro" id="IPR037284">
    <property type="entry name" value="SUF_FeS_clus_asmbl_SufBD_sf"/>
</dbReference>
<evidence type="ECO:0000313" key="2">
    <source>
        <dbReference type="EMBL" id="AIE96915.1"/>
    </source>
</evidence>
<proteinExistence type="predicted"/>
<dbReference type="InterPro" id="IPR055346">
    <property type="entry name" value="Fe-S_cluster_assembly_SufBD"/>
</dbReference>
<evidence type="ECO:0000259" key="1">
    <source>
        <dbReference type="Pfam" id="PF01458"/>
    </source>
</evidence>
<reference evidence="2" key="1">
    <citation type="journal article" date="2014" name="Genome Biol. Evol.">
        <title>Pangenome evidence for extensive interdomain horizontal transfer affecting lineage core and shell genes in uncultured planktonic thaumarchaeota and euryarchaeota.</title>
        <authorList>
            <person name="Deschamps P."/>
            <person name="Zivanovic Y."/>
            <person name="Moreira D."/>
            <person name="Rodriguez-Valera F."/>
            <person name="Lopez-Garcia P."/>
        </authorList>
    </citation>
    <scope>NUCLEOTIDE SEQUENCE</scope>
</reference>
<dbReference type="AlphaFoldDB" id="A0A075FYS7"/>
<sequence length="334" mass="35467">MSEIPATVAPKLTLSCLDDNVALVGISVEEGIVGAEVLPESDEVTSSFIRAAAGDSVYTLRAENNFVASSPIVLDIDTGDSPCALHLALDIGRHCEFELITQISGAAPWTGVLRSGRIGDGSILNDVVIGHTDSGTLLRVDSIAIGRDAQVKAGTVSSGSERTKADLRYKMGETGGHLNVLGSILSASKMHLDHHVEIHHDAPETFSRLDWHSACGGNSRTVGTGMLRVAKGARGADAGQLFHNLLLSEKAEADSIPELEVSEHDVVGCGHGTANGPVDEEQMFYLESRGFDTSEARDALIAAFLNSTLIEMGSDTLHHWLTEHLQDELNDLKA</sequence>
<dbReference type="Pfam" id="PF01458">
    <property type="entry name" value="SUFBD_core"/>
    <property type="match status" value="1"/>
</dbReference>
<organism evidence="2">
    <name type="scientific">uncultured marine group II/III euryarchaeote AD1000_88_D12</name>
    <dbReference type="NCBI Taxonomy" id="1457821"/>
    <lineage>
        <taxon>Archaea</taxon>
        <taxon>Methanobacteriati</taxon>
        <taxon>Methanobacteriota</taxon>
        <taxon>environmental samples</taxon>
    </lineage>
</organism>